<accession>A0ABY1MID5</accession>
<gene>
    <name evidence="1" type="ORF">SAMN02745947_04665</name>
</gene>
<name>A0ABY1MID5_RHORH</name>
<sequence length="244" mass="26316">MHVQQVSPEGDAATRDLANAVLALNPKPREVRWTSLSLCILDAVWSIGARYEAVVVPVVRTFATGFGLESPTVRADSPLGPDPLPLPALAGLGVGSLVDKTNRQRTSTRGGILKAEAALRHVAVFVEHDVTTLADAIELLSDSERLADVDSELRRIPGEGGSGIRRGYLWMLVGNDDVIKPDRMVLRWLRHHGVDVGPEGAREIIATLAASLTATIGTPVTPWEIDHAMWTAGRLLPPTRKRSP</sequence>
<comment type="caution">
    <text evidence="1">The sequence shown here is derived from an EMBL/GenBank/DDBJ whole genome shotgun (WGS) entry which is preliminary data.</text>
</comment>
<keyword evidence="2" id="KW-1185">Reference proteome</keyword>
<proteinExistence type="predicted"/>
<evidence type="ECO:0000313" key="2">
    <source>
        <dbReference type="Proteomes" id="UP000193566"/>
    </source>
</evidence>
<reference evidence="1 2" key="1">
    <citation type="submission" date="2017-04" db="EMBL/GenBank/DDBJ databases">
        <authorList>
            <person name="Varghese N."/>
            <person name="Submissions S."/>
        </authorList>
    </citation>
    <scope>NUCLEOTIDE SEQUENCE [LARGE SCALE GENOMIC DNA]</scope>
    <source>
        <strain evidence="1 2">J3</strain>
    </source>
</reference>
<dbReference type="EMBL" id="FXAV01000018">
    <property type="protein sequence ID" value="SMG55761.1"/>
    <property type="molecule type" value="Genomic_DNA"/>
</dbReference>
<protein>
    <submittedName>
        <fullName evidence="1">Uncharacterized protein</fullName>
    </submittedName>
</protein>
<dbReference type="Proteomes" id="UP000193566">
    <property type="component" value="Unassembled WGS sequence"/>
</dbReference>
<organism evidence="1 2">
    <name type="scientific">Rhodococcus rhodochrous J3</name>
    <dbReference type="NCBI Taxonomy" id="903528"/>
    <lineage>
        <taxon>Bacteria</taxon>
        <taxon>Bacillati</taxon>
        <taxon>Actinomycetota</taxon>
        <taxon>Actinomycetes</taxon>
        <taxon>Mycobacteriales</taxon>
        <taxon>Nocardiaceae</taxon>
        <taxon>Rhodococcus</taxon>
    </lineage>
</organism>
<evidence type="ECO:0000313" key="1">
    <source>
        <dbReference type="EMBL" id="SMG55761.1"/>
    </source>
</evidence>